<sequence>MDRLHRALTEQGTNGLVLFIAGRSLWTATPASTTFGWETLAALFKRFRNMRLVFDESAANGMPTFPQLLSSFRGQIVQSGLGDNSRDEMQFVRWLEDASCVVLLGAFVTVHGVVRSSLEFVASHCNPQKAFRPVVINMGHPVYASTRPPSNVRDVFPVTTSGLPLMLSPSTQALQGTTTPILASSLAPVQSASAKITTITSNSIKNSQLTASIQSANASSTNRLTSSPTATMGMSTAQHDAASSLAASLGGSFPMTGVKLDSMNSMRNIIRQVNSMNMTSQSQAMNSAVINGVSSLRGEGGAAAIPSSQAMTNHISAVTSASHHQSKGGARSNHMSRVVQNAVADVEVTGLRSLALRLKAGNRVEHVRGRVDHLLALTLWTLNQTSDHRNGAHRHESSSDAQVRLHRYFSAQTGTDHTKQPIIPQEPVTTSNKALTNQIRAASPPMKPEHDSFPPHAKSQSGVTGTRPVITSWKHTDGLDPNRPIKIEHTVPRITPATSLASMASSSADSNRLMTSSITSLVQQIRPPQSVAVIDQPRDMNRVQEMDMTSSAVEIKQQQQAKLPNSSAQVTWQQDPSPQMVKKISLNSLGLREGPSVGGAGPTTGKRFPATATDAVEHGLELGWLEGRLDDTGMEPALLRIREHSVWPRRTLHQSHAHNMRQLQAKPSMLSQSQTGNNHGAPGGNNGASLHRPVLAPSSTMPSLMTSSSGQSNPGGGSSSRVPVSPALTNHHRSVTGKRKRSQADLALYDLSSISSVCYVCALGQPFTGTTPTSTNQQSTFEATGTGGGGANGSEGRHAVKSNHEADIWANHMNQEHQKPRLSATGVTVGGVTGGVSDVTGGSSSDMRREENEGTLTSRSGVRCSDKLTVKISISWLPKRVVEYLRHTSSKPEAQTKQAGVPANTGSISQTTLPNT</sequence>
<organism evidence="2">
    <name type="scientific">Octactis speculum</name>
    <dbReference type="NCBI Taxonomy" id="3111310"/>
    <lineage>
        <taxon>Eukaryota</taxon>
        <taxon>Sar</taxon>
        <taxon>Stramenopiles</taxon>
        <taxon>Ochrophyta</taxon>
        <taxon>Dictyochophyceae</taxon>
        <taxon>Dictyochales</taxon>
        <taxon>Dictyochaceae</taxon>
        <taxon>Octactis</taxon>
    </lineage>
</organism>
<proteinExistence type="predicted"/>
<feature type="region of interest" description="Disordered" evidence="1">
    <location>
        <begin position="826"/>
        <end position="855"/>
    </location>
</feature>
<feature type="region of interest" description="Disordered" evidence="1">
    <location>
        <begin position="443"/>
        <end position="466"/>
    </location>
</feature>
<feature type="compositionally biased region" description="Basic residues" evidence="1">
    <location>
        <begin position="730"/>
        <end position="741"/>
    </location>
</feature>
<evidence type="ECO:0000313" key="2">
    <source>
        <dbReference type="EMBL" id="CAD9381842.1"/>
    </source>
</evidence>
<feature type="region of interest" description="Disordered" evidence="1">
    <location>
        <begin position="888"/>
        <end position="916"/>
    </location>
</feature>
<accession>A0A7S2AZ44</accession>
<feature type="region of interest" description="Disordered" evidence="1">
    <location>
        <begin position="667"/>
        <end position="742"/>
    </location>
</feature>
<name>A0A7S2AZ44_9STRA</name>
<protein>
    <submittedName>
        <fullName evidence="2">Uncharacterized protein</fullName>
    </submittedName>
</protein>
<feature type="compositionally biased region" description="Low complexity" evidence="1">
    <location>
        <begin position="835"/>
        <end position="845"/>
    </location>
</feature>
<reference evidence="2" key="1">
    <citation type="submission" date="2021-01" db="EMBL/GenBank/DDBJ databases">
        <authorList>
            <person name="Corre E."/>
            <person name="Pelletier E."/>
            <person name="Niang G."/>
            <person name="Scheremetjew M."/>
            <person name="Finn R."/>
            <person name="Kale V."/>
            <person name="Holt S."/>
            <person name="Cochrane G."/>
            <person name="Meng A."/>
            <person name="Brown T."/>
            <person name="Cohen L."/>
        </authorList>
    </citation>
    <scope>NUCLEOTIDE SEQUENCE</scope>
    <source>
        <strain evidence="2">CCMP1381</strain>
    </source>
</reference>
<feature type="compositionally biased region" description="Polar residues" evidence="1">
    <location>
        <begin position="891"/>
        <end position="916"/>
    </location>
</feature>
<dbReference type="AlphaFoldDB" id="A0A7S2AZ44"/>
<gene>
    <name evidence="2" type="ORF">DSPE1174_LOCUS4465</name>
</gene>
<dbReference type="EMBL" id="HBGS01008502">
    <property type="protein sequence ID" value="CAD9381842.1"/>
    <property type="molecule type" value="Transcribed_RNA"/>
</dbReference>
<evidence type="ECO:0000256" key="1">
    <source>
        <dbReference type="SAM" id="MobiDB-lite"/>
    </source>
</evidence>
<feature type="compositionally biased region" description="Low complexity" evidence="1">
    <location>
        <begin position="697"/>
        <end position="712"/>
    </location>
</feature>